<keyword evidence="2" id="KW-1185">Reference proteome</keyword>
<evidence type="ECO:0000313" key="1">
    <source>
        <dbReference type="EMBL" id="KAI0084815.1"/>
    </source>
</evidence>
<evidence type="ECO:0000313" key="2">
    <source>
        <dbReference type="Proteomes" id="UP001055072"/>
    </source>
</evidence>
<gene>
    <name evidence="1" type="ORF">BDY19DRAFT_997378</name>
</gene>
<accession>A0ACB8TRZ2</accession>
<organism evidence="1 2">
    <name type="scientific">Irpex rosettiformis</name>
    <dbReference type="NCBI Taxonomy" id="378272"/>
    <lineage>
        <taxon>Eukaryota</taxon>
        <taxon>Fungi</taxon>
        <taxon>Dikarya</taxon>
        <taxon>Basidiomycota</taxon>
        <taxon>Agaricomycotina</taxon>
        <taxon>Agaricomycetes</taxon>
        <taxon>Polyporales</taxon>
        <taxon>Irpicaceae</taxon>
        <taxon>Irpex</taxon>
    </lineage>
</organism>
<reference evidence="1" key="1">
    <citation type="journal article" date="2021" name="Environ. Microbiol.">
        <title>Gene family expansions and transcriptome signatures uncover fungal adaptations to wood decay.</title>
        <authorList>
            <person name="Hage H."/>
            <person name="Miyauchi S."/>
            <person name="Viragh M."/>
            <person name="Drula E."/>
            <person name="Min B."/>
            <person name="Chaduli D."/>
            <person name="Navarro D."/>
            <person name="Favel A."/>
            <person name="Norest M."/>
            <person name="Lesage-Meessen L."/>
            <person name="Balint B."/>
            <person name="Merenyi Z."/>
            <person name="de Eugenio L."/>
            <person name="Morin E."/>
            <person name="Martinez A.T."/>
            <person name="Baldrian P."/>
            <person name="Stursova M."/>
            <person name="Martinez M.J."/>
            <person name="Novotny C."/>
            <person name="Magnuson J.K."/>
            <person name="Spatafora J.W."/>
            <person name="Maurice S."/>
            <person name="Pangilinan J."/>
            <person name="Andreopoulos W."/>
            <person name="LaButti K."/>
            <person name="Hundley H."/>
            <person name="Na H."/>
            <person name="Kuo A."/>
            <person name="Barry K."/>
            <person name="Lipzen A."/>
            <person name="Henrissat B."/>
            <person name="Riley R."/>
            <person name="Ahrendt S."/>
            <person name="Nagy L.G."/>
            <person name="Grigoriev I.V."/>
            <person name="Martin F."/>
            <person name="Rosso M.N."/>
        </authorList>
    </citation>
    <scope>NUCLEOTIDE SEQUENCE</scope>
    <source>
        <strain evidence="1">CBS 384.51</strain>
    </source>
</reference>
<sequence length="266" mass="27032">MLFTKIVTLSSLFTFALAAPFVPEVVEKRDVVAPKMTSPTASTIWQAGQTYQVTWDTSGLPPPANITNKIGQVILGQFDANGDEHLQFNTPLAKDFPITSGSVDLVAPNVPTGKYFLVLFGDSGNNGPTFTIENGSVSSSSSTSATPSTAATSSSSETVASPTESKTSGSLPSPSLSGPLSDPSTLSESSAPISVSSTPLSSASSAPSSSLSFSASISRSISSPLPSSSGNSSSATQQTSSSTSWVRTDSCLMFAAAALSAVLLLA</sequence>
<comment type="caution">
    <text evidence="1">The sequence shown here is derived from an EMBL/GenBank/DDBJ whole genome shotgun (WGS) entry which is preliminary data.</text>
</comment>
<protein>
    <submittedName>
        <fullName evidence="1">Uncharacterized protein</fullName>
    </submittedName>
</protein>
<proteinExistence type="predicted"/>
<name>A0ACB8TRZ2_9APHY</name>
<dbReference type="EMBL" id="MU274938">
    <property type="protein sequence ID" value="KAI0084815.1"/>
    <property type="molecule type" value="Genomic_DNA"/>
</dbReference>
<dbReference type="Proteomes" id="UP001055072">
    <property type="component" value="Unassembled WGS sequence"/>
</dbReference>